<protein>
    <recommendedName>
        <fullName evidence="3">DUF2273 domain-containing protein</fullName>
    </recommendedName>
</protein>
<dbReference type="EMBL" id="CP110615">
    <property type="protein sequence ID" value="UZJ25926.1"/>
    <property type="molecule type" value="Genomic_DNA"/>
</dbReference>
<name>A0ABY6P3M7_9NOCA</name>
<dbReference type="Proteomes" id="UP001164965">
    <property type="component" value="Chromosome"/>
</dbReference>
<keyword evidence="2" id="KW-1185">Reference proteome</keyword>
<accession>A0ABY6P3M7</accession>
<gene>
    <name evidence="1" type="ORF">RHODO2019_05700</name>
</gene>
<evidence type="ECO:0008006" key="3">
    <source>
        <dbReference type="Google" id="ProtNLM"/>
    </source>
</evidence>
<reference evidence="1" key="1">
    <citation type="submission" date="2022-10" db="EMBL/GenBank/DDBJ databases">
        <title>Rhodococcus sp.75.</title>
        <authorList>
            <person name="Sun M."/>
        </authorList>
    </citation>
    <scope>NUCLEOTIDE SEQUENCE</scope>
    <source>
        <strain evidence="1">75</strain>
    </source>
</reference>
<evidence type="ECO:0000313" key="1">
    <source>
        <dbReference type="EMBL" id="UZJ25926.1"/>
    </source>
</evidence>
<organism evidence="1 2">
    <name type="scientific">Rhodococcus antarcticus</name>
    <dbReference type="NCBI Taxonomy" id="2987751"/>
    <lineage>
        <taxon>Bacteria</taxon>
        <taxon>Bacillati</taxon>
        <taxon>Actinomycetota</taxon>
        <taxon>Actinomycetes</taxon>
        <taxon>Mycobacteriales</taxon>
        <taxon>Nocardiaceae</taxon>
        <taxon>Rhodococcus</taxon>
    </lineage>
</organism>
<evidence type="ECO:0000313" key="2">
    <source>
        <dbReference type="Proteomes" id="UP001164965"/>
    </source>
</evidence>
<dbReference type="RefSeq" id="WP_265384030.1">
    <property type="nucleotide sequence ID" value="NZ_CP110615.1"/>
</dbReference>
<sequence length="59" mass="5985">MTTTPTGMIAGLVVGLAAAFGGLRRVVVVIAAGLVGLPVGRVLDGKLDLDELLGRGRDR</sequence>
<proteinExistence type="predicted"/>